<keyword evidence="7 9" id="KW-0030">Aminoacyl-tRNA synthetase</keyword>
<comment type="similarity">
    <text evidence="1 9 10">Belongs to the class-I aminoacyl-tRNA synthetase family.</text>
</comment>
<dbReference type="RefSeq" id="WP_101261549.1">
    <property type="nucleotide sequence ID" value="NZ_MVDD01000007.1"/>
</dbReference>
<dbReference type="GO" id="GO:0005524">
    <property type="term" value="F:ATP binding"/>
    <property type="evidence" value="ECO:0007669"/>
    <property type="project" value="UniProtKB-UniRule"/>
</dbReference>
<evidence type="ECO:0000256" key="8">
    <source>
        <dbReference type="ARBA" id="ARBA00048270"/>
    </source>
</evidence>
<name>A0A2N3HXK3_9BACT</name>
<dbReference type="Pfam" id="PF20974">
    <property type="entry name" value="tRNA-synt_1c_C2"/>
    <property type="match status" value="1"/>
</dbReference>
<dbReference type="PROSITE" id="PS00178">
    <property type="entry name" value="AA_TRNA_LIGASE_I"/>
    <property type="match status" value="1"/>
</dbReference>
<evidence type="ECO:0000259" key="11">
    <source>
        <dbReference type="Pfam" id="PF00749"/>
    </source>
</evidence>
<dbReference type="OrthoDB" id="9801560at2"/>
<dbReference type="AlphaFoldDB" id="A0A2N3HXK3"/>
<evidence type="ECO:0000256" key="3">
    <source>
        <dbReference type="ARBA" id="ARBA00022598"/>
    </source>
</evidence>
<evidence type="ECO:0000256" key="1">
    <source>
        <dbReference type="ARBA" id="ARBA00005594"/>
    </source>
</evidence>
<dbReference type="NCBIfam" id="TIGR00440">
    <property type="entry name" value="glnS"/>
    <property type="match status" value="1"/>
</dbReference>
<dbReference type="EMBL" id="MVDD01000007">
    <property type="protein sequence ID" value="PKQ62779.1"/>
    <property type="molecule type" value="Genomic_DNA"/>
</dbReference>
<dbReference type="GO" id="GO:0004819">
    <property type="term" value="F:glutamine-tRNA ligase activity"/>
    <property type="evidence" value="ECO:0007669"/>
    <property type="project" value="UniProtKB-UniRule"/>
</dbReference>
<evidence type="ECO:0000256" key="7">
    <source>
        <dbReference type="ARBA" id="ARBA00023146"/>
    </source>
</evidence>
<feature type="domain" description="Glutamyl/glutaminyl-tRNA synthetase class Ib catalytic" evidence="11">
    <location>
        <begin position="37"/>
        <end position="347"/>
    </location>
</feature>
<comment type="subunit">
    <text evidence="9">Monomer.</text>
</comment>
<keyword evidence="4 9" id="KW-0547">Nucleotide-binding</keyword>
<keyword evidence="15" id="KW-1185">Reference proteome</keyword>
<evidence type="ECO:0000256" key="4">
    <source>
        <dbReference type="ARBA" id="ARBA00022741"/>
    </source>
</evidence>
<comment type="caution">
    <text evidence="14">The sequence shown here is derived from an EMBL/GenBank/DDBJ whole genome shotgun (WGS) entry which is preliminary data.</text>
</comment>
<keyword evidence="6 9" id="KW-0648">Protein biosynthesis</keyword>
<proteinExistence type="inferred from homology"/>
<dbReference type="InterPro" id="IPR020058">
    <property type="entry name" value="Glu/Gln-tRNA-synth_Ib_cat-dom"/>
</dbReference>
<protein>
    <recommendedName>
        <fullName evidence="9">Glutamine--tRNA ligase</fullName>
        <ecNumber evidence="9">6.1.1.18</ecNumber>
    </recommendedName>
    <alternativeName>
        <fullName evidence="9">Glutaminyl-tRNA synthetase</fullName>
        <shortName evidence="9">GlnRS</shortName>
    </alternativeName>
</protein>
<accession>A0A2N3HXK3</accession>
<dbReference type="PANTHER" id="PTHR43097">
    <property type="entry name" value="GLUTAMINE-TRNA LIGASE"/>
    <property type="match status" value="1"/>
</dbReference>
<dbReference type="InterPro" id="IPR004514">
    <property type="entry name" value="Gln-tRNA-synth"/>
</dbReference>
<sequence length="570" mass="65950">MDNKNVKEENVNESKSLNFIQQIIEEDLKNNVNDGRVHTRFPPEPNGYLHIGHAKSICLNFSLAQQYQGKCNLRFDDTNPVKEDTEYVNSIMDDIKWLGFHWDGEPLYTSDYFQQLYDWAVKLITDGKAYVDDQTAAQIAEQKGTPTVPGTESPFRNRSVEENLDLFARMKNGEFKDGEKVLRAKIDMTSSNMHLRDPLMYRIMHAHHHRTGDQWCIYPMYDYAHGESDYIEGITHSICTLEFEVHRPLYEWFVSNLTETAYRPKQREFARLNLSYTVMSKRKLLELVKDNHVNGWDDPRMPTVSGLRRRGFTPASIRHFADTIGVAKRNNVIDVSLLEHCVREDLNKTAPRVMAVLNPVKLIVTNYPENQEEFLSIENNPEDPESGNREIPFSRELYIERDDFLEDAPRKFFRMTPGQEVRLKAAYIVMCEKAVKDAAGNITEIHCTYDAKSKSGSGSEESKRKVKGTLHWVSAKHAAKAEVRIYDRLFNHEAPDAQKETDFKEFINPDSLQILNECYVEPSLKDAKAEDHFQFTRLGYFSVDKDSTAAKMVFNRTVSLKDSWSKTQKK</sequence>
<evidence type="ECO:0000313" key="15">
    <source>
        <dbReference type="Proteomes" id="UP000233535"/>
    </source>
</evidence>
<evidence type="ECO:0000256" key="2">
    <source>
        <dbReference type="ARBA" id="ARBA00022490"/>
    </source>
</evidence>
<dbReference type="InterPro" id="IPR022861">
    <property type="entry name" value="Gln_tRNA_ligase_bac"/>
</dbReference>
<feature type="binding site" evidence="9">
    <location>
        <begin position="271"/>
        <end position="272"/>
    </location>
    <ligand>
        <name>ATP</name>
        <dbReference type="ChEBI" id="CHEBI:30616"/>
    </ligand>
</feature>
<evidence type="ECO:0000259" key="12">
    <source>
        <dbReference type="Pfam" id="PF03950"/>
    </source>
</evidence>
<keyword evidence="2 9" id="KW-0963">Cytoplasm</keyword>
<dbReference type="SUPFAM" id="SSF50715">
    <property type="entry name" value="Ribosomal protein L25-like"/>
    <property type="match status" value="1"/>
</dbReference>
<dbReference type="GO" id="GO:0006424">
    <property type="term" value="P:glutamyl-tRNA aminoacylation"/>
    <property type="evidence" value="ECO:0007669"/>
    <property type="project" value="UniProtKB-UniRule"/>
</dbReference>
<dbReference type="InterPro" id="IPR049437">
    <property type="entry name" value="tRNA-synt_1c_C2"/>
</dbReference>
<evidence type="ECO:0000256" key="10">
    <source>
        <dbReference type="RuleBase" id="RU363037"/>
    </source>
</evidence>
<dbReference type="SUPFAM" id="SSF52374">
    <property type="entry name" value="Nucleotidylyl transferase"/>
    <property type="match status" value="1"/>
</dbReference>
<dbReference type="InterPro" id="IPR014729">
    <property type="entry name" value="Rossmann-like_a/b/a_fold"/>
</dbReference>
<dbReference type="PRINTS" id="PR00987">
    <property type="entry name" value="TRNASYNTHGLU"/>
</dbReference>
<dbReference type="Pfam" id="PF03950">
    <property type="entry name" value="tRNA-synt_1c_C"/>
    <property type="match status" value="1"/>
</dbReference>
<feature type="binding site" evidence="9">
    <location>
        <position position="240"/>
    </location>
    <ligand>
        <name>ATP</name>
        <dbReference type="ChEBI" id="CHEBI:30616"/>
    </ligand>
</feature>
<evidence type="ECO:0000313" key="14">
    <source>
        <dbReference type="EMBL" id="PKQ62779.1"/>
    </source>
</evidence>
<dbReference type="Gene3D" id="2.40.240.10">
    <property type="entry name" value="Ribosomal Protein L25, Chain P"/>
    <property type="match status" value="2"/>
</dbReference>
<dbReference type="InterPro" id="IPR001412">
    <property type="entry name" value="aa-tRNA-synth_I_CS"/>
</dbReference>
<evidence type="ECO:0000259" key="13">
    <source>
        <dbReference type="Pfam" id="PF20974"/>
    </source>
</evidence>
<dbReference type="CDD" id="cd00807">
    <property type="entry name" value="GlnRS_core"/>
    <property type="match status" value="1"/>
</dbReference>
<dbReference type="HAMAP" id="MF_00126">
    <property type="entry name" value="Gln_tRNA_synth"/>
    <property type="match status" value="1"/>
</dbReference>
<dbReference type="EC" id="6.1.1.18" evidence="9"/>
<dbReference type="PANTHER" id="PTHR43097:SF5">
    <property type="entry name" value="GLUTAMATE--TRNA LIGASE"/>
    <property type="match status" value="1"/>
</dbReference>
<dbReference type="InterPro" id="IPR050132">
    <property type="entry name" value="Gln/Glu-tRNA_Ligase"/>
</dbReference>
<feature type="binding site" evidence="9">
    <location>
        <begin position="44"/>
        <end position="46"/>
    </location>
    <ligand>
        <name>ATP</name>
        <dbReference type="ChEBI" id="CHEBI:30616"/>
    </ligand>
</feature>
<feature type="binding site" evidence="9">
    <location>
        <begin position="279"/>
        <end position="281"/>
    </location>
    <ligand>
        <name>ATP</name>
        <dbReference type="ChEBI" id="CHEBI:30616"/>
    </ligand>
</feature>
<gene>
    <name evidence="9" type="primary">glnS</name>
    <name evidence="14" type="ORF">BZG02_11305</name>
</gene>
<dbReference type="FunFam" id="3.40.50.620:FF:000037">
    <property type="entry name" value="Glutamine--tRNA ligase cytoplasmic"/>
    <property type="match status" value="1"/>
</dbReference>
<feature type="domain" description="tRNA synthetases class I (E and Q) anti-codon binding" evidence="13">
    <location>
        <begin position="469"/>
        <end position="544"/>
    </location>
</feature>
<feature type="binding site" evidence="9">
    <location>
        <begin position="50"/>
        <end position="56"/>
    </location>
    <ligand>
        <name>ATP</name>
        <dbReference type="ChEBI" id="CHEBI:30616"/>
    </ligand>
</feature>
<keyword evidence="5 9" id="KW-0067">ATP-binding</keyword>
<dbReference type="InterPro" id="IPR020059">
    <property type="entry name" value="Glu/Gln-tRNA-synth_Ib_codon-bd"/>
</dbReference>
<dbReference type="GO" id="GO:0006425">
    <property type="term" value="P:glutaminyl-tRNA aminoacylation"/>
    <property type="evidence" value="ECO:0007669"/>
    <property type="project" value="UniProtKB-UniRule"/>
</dbReference>
<comment type="catalytic activity">
    <reaction evidence="8 9">
        <text>tRNA(Gln) + L-glutamine + ATP = L-glutaminyl-tRNA(Gln) + AMP + diphosphate</text>
        <dbReference type="Rhea" id="RHEA:20121"/>
        <dbReference type="Rhea" id="RHEA-COMP:9662"/>
        <dbReference type="Rhea" id="RHEA-COMP:9681"/>
        <dbReference type="ChEBI" id="CHEBI:30616"/>
        <dbReference type="ChEBI" id="CHEBI:33019"/>
        <dbReference type="ChEBI" id="CHEBI:58359"/>
        <dbReference type="ChEBI" id="CHEBI:78442"/>
        <dbReference type="ChEBI" id="CHEBI:78521"/>
        <dbReference type="ChEBI" id="CHEBI:456215"/>
        <dbReference type="EC" id="6.1.1.18"/>
    </reaction>
</comment>
<keyword evidence="3 9" id="KW-0436">Ligase</keyword>
<dbReference type="InterPro" id="IPR000924">
    <property type="entry name" value="Glu/Gln-tRNA-synth"/>
</dbReference>
<organism evidence="14 15">
    <name type="scientific">Labilibaculum filiforme</name>
    <dbReference type="NCBI Taxonomy" id="1940526"/>
    <lineage>
        <taxon>Bacteria</taxon>
        <taxon>Pseudomonadati</taxon>
        <taxon>Bacteroidota</taxon>
        <taxon>Bacteroidia</taxon>
        <taxon>Marinilabiliales</taxon>
        <taxon>Marinifilaceae</taxon>
        <taxon>Labilibaculum</taxon>
    </lineage>
</organism>
<dbReference type="Pfam" id="PF00749">
    <property type="entry name" value="tRNA-synt_1c"/>
    <property type="match status" value="1"/>
</dbReference>
<dbReference type="Proteomes" id="UP000233535">
    <property type="component" value="Unassembled WGS sequence"/>
</dbReference>
<feature type="binding site" evidence="9">
    <location>
        <position position="221"/>
    </location>
    <ligand>
        <name>L-glutamine</name>
        <dbReference type="ChEBI" id="CHEBI:58359"/>
    </ligand>
</feature>
<dbReference type="NCBIfam" id="NF011291">
    <property type="entry name" value="PRK14703.1"/>
    <property type="match status" value="1"/>
</dbReference>
<comment type="subcellular location">
    <subcellularLocation>
        <location evidence="9">Cytoplasm</location>
    </subcellularLocation>
</comment>
<comment type="caution">
    <text evidence="9">Lacks conserved residue(s) required for the propagation of feature annotation.</text>
</comment>
<feature type="short sequence motif" description="'KMSKS' region" evidence="9">
    <location>
        <begin position="278"/>
        <end position="282"/>
    </location>
</feature>
<dbReference type="FunFam" id="2.40.240.10:FF:000001">
    <property type="entry name" value="Glutamine--tRNA ligase"/>
    <property type="match status" value="1"/>
</dbReference>
<feature type="binding site" evidence="9">
    <location>
        <position position="76"/>
    </location>
    <ligand>
        <name>L-glutamine</name>
        <dbReference type="ChEBI" id="CHEBI:58359"/>
    </ligand>
</feature>
<dbReference type="InterPro" id="IPR011035">
    <property type="entry name" value="Ribosomal_bL25/Gln-tRNA_synth"/>
</dbReference>
<dbReference type="GO" id="GO:0005829">
    <property type="term" value="C:cytosol"/>
    <property type="evidence" value="ECO:0007669"/>
    <property type="project" value="TreeGrafter"/>
</dbReference>
<evidence type="ECO:0000256" key="9">
    <source>
        <dbReference type="HAMAP-Rule" id="MF_00126"/>
    </source>
</evidence>
<dbReference type="InterPro" id="IPR020056">
    <property type="entry name" value="Rbsml_bL25/Gln-tRNA_synth_N"/>
</dbReference>
<feature type="domain" description="Glutamyl/glutaminyl-tRNA synthetase class Ib anti-codon binding" evidence="12">
    <location>
        <begin position="350"/>
        <end position="450"/>
    </location>
</feature>
<evidence type="ECO:0000256" key="5">
    <source>
        <dbReference type="ARBA" id="ARBA00022840"/>
    </source>
</evidence>
<dbReference type="Gene3D" id="3.40.50.620">
    <property type="entry name" value="HUPs"/>
    <property type="match status" value="1"/>
</dbReference>
<reference evidence="14 15" key="1">
    <citation type="journal article" date="2017" name="Front. Microbiol.">
        <title>Labilibaculum manganireducens gen. nov., sp. nov. and Labilibaculum filiforme sp. nov., Novel Bacteroidetes Isolated from Subsurface Sediments of the Baltic Sea.</title>
        <authorList>
            <person name="Vandieken V."/>
            <person name="Marshall I.P."/>
            <person name="Niemann H."/>
            <person name="Engelen B."/>
            <person name="Cypionka H."/>
        </authorList>
    </citation>
    <scope>NUCLEOTIDE SEQUENCE [LARGE SCALE GENOMIC DNA]</scope>
    <source>
        <strain evidence="14 15">59.16B</strain>
    </source>
</reference>
<evidence type="ECO:0000256" key="6">
    <source>
        <dbReference type="ARBA" id="ARBA00022917"/>
    </source>
</evidence>
<feature type="short sequence motif" description="'HIGH' region" evidence="9">
    <location>
        <begin position="43"/>
        <end position="53"/>
    </location>
</feature>